<accession>A0A9X2RSI1</accession>
<feature type="transmembrane region" description="Helical" evidence="2">
    <location>
        <begin position="86"/>
        <end position="104"/>
    </location>
</feature>
<evidence type="ECO:0000256" key="2">
    <source>
        <dbReference type="SAM" id="Phobius"/>
    </source>
</evidence>
<evidence type="ECO:0000313" key="3">
    <source>
        <dbReference type="EMBL" id="MCQ8828748.1"/>
    </source>
</evidence>
<feature type="transmembrane region" description="Helical" evidence="2">
    <location>
        <begin position="34"/>
        <end position="53"/>
    </location>
</feature>
<feature type="transmembrane region" description="Helical" evidence="2">
    <location>
        <begin position="189"/>
        <end position="212"/>
    </location>
</feature>
<keyword evidence="2" id="KW-1133">Transmembrane helix</keyword>
<dbReference type="Pfam" id="PF11361">
    <property type="entry name" value="DUF3159"/>
    <property type="match status" value="1"/>
</dbReference>
<feature type="transmembrane region" description="Helical" evidence="2">
    <location>
        <begin position="59"/>
        <end position="79"/>
    </location>
</feature>
<proteinExistence type="predicted"/>
<dbReference type="RefSeq" id="WP_257630221.1">
    <property type="nucleotide sequence ID" value="NZ_JANIIC010000005.1"/>
</dbReference>
<feature type="transmembrane region" description="Helical" evidence="2">
    <location>
        <begin position="110"/>
        <end position="131"/>
    </location>
</feature>
<organism evidence="3 4">
    <name type="scientific">Streptomyces malaysiensis subsp. samsunensis</name>
    <dbReference type="NCBI Taxonomy" id="459658"/>
    <lineage>
        <taxon>Bacteria</taxon>
        <taxon>Bacillati</taxon>
        <taxon>Actinomycetota</taxon>
        <taxon>Actinomycetes</taxon>
        <taxon>Kitasatosporales</taxon>
        <taxon>Streptomycetaceae</taxon>
        <taxon>Streptomyces</taxon>
        <taxon>Streptomyces violaceusniger group</taxon>
    </lineage>
</organism>
<reference evidence="3" key="1">
    <citation type="submission" date="2022-06" db="EMBL/GenBank/DDBJ databases">
        <title>WGS of actinobacteria.</title>
        <authorList>
            <person name="Thawai C."/>
        </authorList>
    </citation>
    <scope>NUCLEOTIDE SEQUENCE</scope>
    <source>
        <strain evidence="3">DSM 42010</strain>
    </source>
</reference>
<keyword evidence="2" id="KW-0472">Membrane</keyword>
<name>A0A9X2RSI1_STRMQ</name>
<dbReference type="InterPro" id="IPR016566">
    <property type="entry name" value="UCP010219"/>
</dbReference>
<sequence>MTEQTRPSHPTIDPHGAVQPPEHRARQKTPLEQMGGTTGLVYMMLPVVAFVLANSSYGLTAAICTAVGVALAISVLRLVRKESVQPALSGLFGVATASFIAWKTGSAKGFFLTGIWANLALAVLFLVSVLVRRPLAGVVWGALNGTGTAWLKDKPSRHYYDIATLTLVGVFAARVAVQQWLYDQDRTGWLAVAKIAMGYPLLALAFLVVLWAGRRSGKRLKALAGQRPTGSS</sequence>
<evidence type="ECO:0000256" key="1">
    <source>
        <dbReference type="SAM" id="MobiDB-lite"/>
    </source>
</evidence>
<keyword evidence="4" id="KW-1185">Reference proteome</keyword>
<dbReference type="PIRSF" id="PIRSF010219">
    <property type="entry name" value="UCP010219"/>
    <property type="match status" value="1"/>
</dbReference>
<comment type="caution">
    <text evidence="3">The sequence shown here is derived from an EMBL/GenBank/DDBJ whole genome shotgun (WGS) entry which is preliminary data.</text>
</comment>
<feature type="transmembrane region" description="Helical" evidence="2">
    <location>
        <begin position="159"/>
        <end position="177"/>
    </location>
</feature>
<gene>
    <name evidence="3" type="ORF">NQU54_06560</name>
</gene>
<protein>
    <submittedName>
        <fullName evidence="3">DUF3159 domain-containing protein</fullName>
    </submittedName>
</protein>
<dbReference type="AlphaFoldDB" id="A0A9X2RSI1"/>
<dbReference type="Proteomes" id="UP001142400">
    <property type="component" value="Unassembled WGS sequence"/>
</dbReference>
<dbReference type="EMBL" id="JANIIC010000005">
    <property type="protein sequence ID" value="MCQ8828748.1"/>
    <property type="molecule type" value="Genomic_DNA"/>
</dbReference>
<evidence type="ECO:0000313" key="4">
    <source>
        <dbReference type="Proteomes" id="UP001142400"/>
    </source>
</evidence>
<keyword evidence="2" id="KW-0812">Transmembrane</keyword>
<feature type="region of interest" description="Disordered" evidence="1">
    <location>
        <begin position="1"/>
        <end position="28"/>
    </location>
</feature>